<name>A0AAD9Q8Y9_ACRCE</name>
<comment type="caution">
    <text evidence="2">The sequence shown here is derived from an EMBL/GenBank/DDBJ whole genome shotgun (WGS) entry which is preliminary data.</text>
</comment>
<sequence length="23" mass="2741">MKRVLQARSRSNPKAMELNRNQL</sequence>
<proteinExistence type="predicted"/>
<reference evidence="2" key="2">
    <citation type="journal article" date="2023" name="Science">
        <title>Genomic signatures of disease resistance in endangered staghorn corals.</title>
        <authorList>
            <person name="Vollmer S.V."/>
            <person name="Selwyn J.D."/>
            <person name="Despard B.A."/>
            <person name="Roesel C.L."/>
        </authorList>
    </citation>
    <scope>NUCLEOTIDE SEQUENCE</scope>
    <source>
        <strain evidence="2">K2</strain>
    </source>
</reference>
<evidence type="ECO:0000313" key="3">
    <source>
        <dbReference type="Proteomes" id="UP001249851"/>
    </source>
</evidence>
<keyword evidence="3" id="KW-1185">Reference proteome</keyword>
<accession>A0AAD9Q8Y9</accession>
<feature type="region of interest" description="Disordered" evidence="1">
    <location>
        <begin position="1"/>
        <end position="23"/>
    </location>
</feature>
<gene>
    <name evidence="2" type="ORF">P5673_021123</name>
</gene>
<dbReference type="EMBL" id="JARQWQ010000053">
    <property type="protein sequence ID" value="KAK2556905.1"/>
    <property type="molecule type" value="Genomic_DNA"/>
</dbReference>
<protein>
    <submittedName>
        <fullName evidence="2">Uncharacterized protein</fullName>
    </submittedName>
</protein>
<organism evidence="2 3">
    <name type="scientific">Acropora cervicornis</name>
    <name type="common">Staghorn coral</name>
    <dbReference type="NCBI Taxonomy" id="6130"/>
    <lineage>
        <taxon>Eukaryota</taxon>
        <taxon>Metazoa</taxon>
        <taxon>Cnidaria</taxon>
        <taxon>Anthozoa</taxon>
        <taxon>Hexacorallia</taxon>
        <taxon>Scleractinia</taxon>
        <taxon>Astrocoeniina</taxon>
        <taxon>Acroporidae</taxon>
        <taxon>Acropora</taxon>
    </lineage>
</organism>
<reference evidence="2" key="1">
    <citation type="journal article" date="2023" name="G3 (Bethesda)">
        <title>Whole genome assembly and annotation of the endangered Caribbean coral Acropora cervicornis.</title>
        <authorList>
            <person name="Selwyn J.D."/>
            <person name="Vollmer S.V."/>
        </authorList>
    </citation>
    <scope>NUCLEOTIDE SEQUENCE</scope>
    <source>
        <strain evidence="2">K2</strain>
    </source>
</reference>
<evidence type="ECO:0000256" key="1">
    <source>
        <dbReference type="SAM" id="MobiDB-lite"/>
    </source>
</evidence>
<dbReference type="Proteomes" id="UP001249851">
    <property type="component" value="Unassembled WGS sequence"/>
</dbReference>
<evidence type="ECO:0000313" key="2">
    <source>
        <dbReference type="EMBL" id="KAK2556905.1"/>
    </source>
</evidence>
<dbReference type="AlphaFoldDB" id="A0AAD9Q8Y9"/>